<name>A0A1M6K5K7_REIAG</name>
<keyword evidence="1" id="KW-0472">Membrane</keyword>
<dbReference type="AlphaFoldDB" id="A0A1M6K5K7"/>
<proteinExistence type="predicted"/>
<reference evidence="3" key="1">
    <citation type="submission" date="2016-11" db="EMBL/GenBank/DDBJ databases">
        <authorList>
            <person name="Varghese N."/>
            <person name="Submissions S."/>
        </authorList>
    </citation>
    <scope>NUCLEOTIDE SEQUENCE [LARGE SCALE GENOMIC DNA]</scope>
    <source>
        <strain evidence="3">DSM 26134</strain>
    </source>
</reference>
<dbReference type="STRING" id="156994.SAMN04488028_101446"/>
<dbReference type="EMBL" id="FRAA01000001">
    <property type="protein sequence ID" value="SHJ54090.1"/>
    <property type="molecule type" value="Genomic_DNA"/>
</dbReference>
<keyword evidence="3" id="KW-1185">Reference proteome</keyword>
<dbReference type="Proteomes" id="UP000184474">
    <property type="component" value="Unassembled WGS sequence"/>
</dbReference>
<evidence type="ECO:0000256" key="1">
    <source>
        <dbReference type="SAM" id="Phobius"/>
    </source>
</evidence>
<keyword evidence="1" id="KW-0812">Transmembrane</keyword>
<accession>A0A1M6K5K7</accession>
<feature type="transmembrane region" description="Helical" evidence="1">
    <location>
        <begin position="54"/>
        <end position="78"/>
    </location>
</feature>
<protein>
    <submittedName>
        <fullName evidence="2">Uncharacterized protein</fullName>
    </submittedName>
</protein>
<evidence type="ECO:0000313" key="2">
    <source>
        <dbReference type="EMBL" id="SHJ54090.1"/>
    </source>
</evidence>
<dbReference type="RefSeq" id="WP_073119031.1">
    <property type="nucleotide sequence ID" value="NZ_FRAA01000001.1"/>
</dbReference>
<keyword evidence="1" id="KW-1133">Transmembrane helix</keyword>
<organism evidence="2 3">
    <name type="scientific">Reichenbachiella agariperforans</name>
    <dbReference type="NCBI Taxonomy" id="156994"/>
    <lineage>
        <taxon>Bacteria</taxon>
        <taxon>Pseudomonadati</taxon>
        <taxon>Bacteroidota</taxon>
        <taxon>Cytophagia</taxon>
        <taxon>Cytophagales</taxon>
        <taxon>Reichenbachiellaceae</taxon>
        <taxon>Reichenbachiella</taxon>
    </lineage>
</organism>
<evidence type="ECO:0000313" key="3">
    <source>
        <dbReference type="Proteomes" id="UP000184474"/>
    </source>
</evidence>
<sequence>MNRETALETIVVLALASLVASLWLEIGWLVYLSIGLLTLALISKRLTLVIGRVWLIFSRYLGVVMNYVTMFVIFYFFLVPVSFFQRLTGSNHILKKKKGNSHFYTRNHLFSQKDIERPW</sequence>
<gene>
    <name evidence="2" type="ORF">SAMN04488028_101446</name>
</gene>
<feature type="transmembrane region" description="Helical" evidence="1">
    <location>
        <begin position="12"/>
        <end position="42"/>
    </location>
</feature>